<dbReference type="AlphaFoldDB" id="A0A3D9S4Q7"/>
<dbReference type="PANTHER" id="PTHR18964:SF149">
    <property type="entry name" value="BIFUNCTIONAL UDP-N-ACETYLGLUCOSAMINE 2-EPIMERASE_N-ACETYLMANNOSAMINE KINASE"/>
    <property type="match status" value="1"/>
</dbReference>
<dbReference type="Pfam" id="PF00480">
    <property type="entry name" value="ROK"/>
    <property type="match status" value="1"/>
</dbReference>
<keyword evidence="2" id="KW-0418">Kinase</keyword>
<dbReference type="InterPro" id="IPR000600">
    <property type="entry name" value="ROK"/>
</dbReference>
<keyword evidence="2" id="KW-0808">Transferase</keyword>
<organism evidence="2 3">
    <name type="scientific">Lutibacter oceani</name>
    <dbReference type="NCBI Taxonomy" id="1853311"/>
    <lineage>
        <taxon>Bacteria</taxon>
        <taxon>Pseudomonadati</taxon>
        <taxon>Bacteroidota</taxon>
        <taxon>Flavobacteriia</taxon>
        <taxon>Flavobacteriales</taxon>
        <taxon>Flavobacteriaceae</taxon>
        <taxon>Lutibacter</taxon>
    </lineage>
</organism>
<protein>
    <submittedName>
        <fullName evidence="2">Glucokinase</fullName>
    </submittedName>
</protein>
<dbReference type="GO" id="GO:0016301">
    <property type="term" value="F:kinase activity"/>
    <property type="evidence" value="ECO:0007669"/>
    <property type="project" value="UniProtKB-KW"/>
</dbReference>
<reference evidence="2 3" key="1">
    <citation type="submission" date="2018-08" db="EMBL/GenBank/DDBJ databases">
        <title>Genomic Encyclopedia of Type Strains, Phase III (KMG-III): the genomes of soil and plant-associated and newly described type strains.</title>
        <authorList>
            <person name="Whitman W."/>
        </authorList>
    </citation>
    <scope>NUCLEOTIDE SEQUENCE [LARGE SCALE GENOMIC DNA]</scope>
    <source>
        <strain evidence="2 3">325-5</strain>
    </source>
</reference>
<name>A0A3D9S4Q7_9FLAO</name>
<dbReference type="PANTHER" id="PTHR18964">
    <property type="entry name" value="ROK (REPRESSOR, ORF, KINASE) FAMILY"/>
    <property type="match status" value="1"/>
</dbReference>
<proteinExistence type="inferred from homology"/>
<evidence type="ECO:0000256" key="1">
    <source>
        <dbReference type="ARBA" id="ARBA00006479"/>
    </source>
</evidence>
<dbReference type="SUPFAM" id="SSF53067">
    <property type="entry name" value="Actin-like ATPase domain"/>
    <property type="match status" value="1"/>
</dbReference>
<comment type="similarity">
    <text evidence="1">Belongs to the ROK (NagC/XylR) family.</text>
</comment>
<evidence type="ECO:0000313" key="3">
    <source>
        <dbReference type="Proteomes" id="UP000256429"/>
    </source>
</evidence>
<gene>
    <name evidence="2" type="ORF">BX611_0833</name>
</gene>
<dbReference type="Proteomes" id="UP000256429">
    <property type="component" value="Unassembled WGS sequence"/>
</dbReference>
<dbReference type="RefSeq" id="WP_115878317.1">
    <property type="nucleotide sequence ID" value="NZ_QTTQ01000009.1"/>
</dbReference>
<dbReference type="Gene3D" id="3.30.420.40">
    <property type="match status" value="2"/>
</dbReference>
<sequence length="307" mass="34077">MPIAIGVDVGGSHIACAAIDIETLTIIEESYYYSVINNKDTKELILQTWGNVINKTINEIRNKEIIGIGFAMPGPFNYKTGTALFKGNDKYESLYEVSIALELPKYLLIKNIPIRFLNDATAFGVGGSLKGGHGICKKVLAITLGTGFGAAFLNNFIPVVKGKSVPLGGCLWDKPFQKGIADDYFSTRWFVSKYKMYSNGENVEGVKEIVTKNDVYSLKIFNEFAINLSDFLASYVLDFNSNLLVLGGSISKAHHLFLSNLVNIWKKKNINIEVLVLENTEQANIIGASYLFNTNFWETIKNDLPLF</sequence>
<evidence type="ECO:0000313" key="2">
    <source>
        <dbReference type="EMBL" id="REE83542.1"/>
    </source>
</evidence>
<dbReference type="EMBL" id="QTTQ01000009">
    <property type="protein sequence ID" value="REE83542.1"/>
    <property type="molecule type" value="Genomic_DNA"/>
</dbReference>
<dbReference type="OrthoDB" id="49666at2"/>
<dbReference type="CDD" id="cd23763">
    <property type="entry name" value="ASKHA_ATPase_ROK"/>
    <property type="match status" value="1"/>
</dbReference>
<dbReference type="InterPro" id="IPR043129">
    <property type="entry name" value="ATPase_NBD"/>
</dbReference>
<accession>A0A3D9S4Q7</accession>
<comment type="caution">
    <text evidence="2">The sequence shown here is derived from an EMBL/GenBank/DDBJ whole genome shotgun (WGS) entry which is preliminary data.</text>
</comment>
<keyword evidence="3" id="KW-1185">Reference proteome</keyword>